<dbReference type="Proteomes" id="UP000095192">
    <property type="component" value="Unassembled WGS sequence"/>
</dbReference>
<protein>
    <recommendedName>
        <fullName evidence="5">Transmembrane protein</fullName>
    </recommendedName>
</protein>
<dbReference type="AlphaFoldDB" id="A0A1D3D8D4"/>
<accession>A0A1D3D8D4</accession>
<gene>
    <name evidence="3" type="ORF">cyc_04454</name>
</gene>
<feature type="transmembrane region" description="Helical" evidence="2">
    <location>
        <begin position="451"/>
        <end position="474"/>
    </location>
</feature>
<keyword evidence="2" id="KW-0812">Transmembrane</keyword>
<feature type="region of interest" description="Disordered" evidence="1">
    <location>
        <begin position="515"/>
        <end position="538"/>
    </location>
</feature>
<evidence type="ECO:0000313" key="4">
    <source>
        <dbReference type="Proteomes" id="UP000095192"/>
    </source>
</evidence>
<dbReference type="VEuPathDB" id="ToxoDB:LOC34620988"/>
<organism evidence="3 4">
    <name type="scientific">Cyclospora cayetanensis</name>
    <dbReference type="NCBI Taxonomy" id="88456"/>
    <lineage>
        <taxon>Eukaryota</taxon>
        <taxon>Sar</taxon>
        <taxon>Alveolata</taxon>
        <taxon>Apicomplexa</taxon>
        <taxon>Conoidasida</taxon>
        <taxon>Coccidia</taxon>
        <taxon>Eucoccidiorida</taxon>
        <taxon>Eimeriorina</taxon>
        <taxon>Eimeriidae</taxon>
        <taxon>Cyclospora</taxon>
    </lineage>
</organism>
<reference evidence="3 4" key="1">
    <citation type="journal article" date="2016" name="BMC Genomics">
        <title>Comparative genomics reveals Cyclospora cayetanensis possesses coccidia-like metabolism and invasion components but unique surface antigens.</title>
        <authorList>
            <person name="Liu S."/>
            <person name="Wang L."/>
            <person name="Zheng H."/>
            <person name="Xu Z."/>
            <person name="Roellig D.M."/>
            <person name="Li N."/>
            <person name="Frace M.A."/>
            <person name="Tang K."/>
            <person name="Arrowood M.J."/>
            <person name="Moss D.M."/>
            <person name="Zhang L."/>
            <person name="Feng Y."/>
            <person name="Xiao L."/>
        </authorList>
    </citation>
    <scope>NUCLEOTIDE SEQUENCE [LARGE SCALE GENOMIC DNA]</scope>
    <source>
        <strain evidence="3 4">CHN_HEN01</strain>
    </source>
</reference>
<dbReference type="VEuPathDB" id="ToxoDB:cyc_04454"/>
<evidence type="ECO:0008006" key="5">
    <source>
        <dbReference type="Google" id="ProtNLM"/>
    </source>
</evidence>
<dbReference type="InParanoid" id="A0A1D3D8D4"/>
<name>A0A1D3D8D4_9EIME</name>
<keyword evidence="4" id="KW-1185">Reference proteome</keyword>
<dbReference type="EMBL" id="JROU02000293">
    <property type="protein sequence ID" value="OEH79726.1"/>
    <property type="molecule type" value="Genomic_DNA"/>
</dbReference>
<evidence type="ECO:0000256" key="2">
    <source>
        <dbReference type="SAM" id="Phobius"/>
    </source>
</evidence>
<sequence length="538" mass="59349">MVRRPEEQCLGMTDGFSLPLWRSDATASHSCEAAADDCIAANPDPELKLTLRQAAPLSPPLSSPPSAHPSVEPLLLTKTSQQRNAIYGDSFYESTLRLCDVDLQEMQSRWTILNRSNVDTSVVRTVLTDLTAFALCAELNLELEDLWVLIPEGTKQVGYTWRFWVSEPLGSEAHLRNNVASLVPSNLSDMSVAVEYTVSEENANFLDKEAFDCKAITQGTRTVLGSLKYKGFTVENGKLLSVPEITLGDDSGLCGLLLLQALLRRCKNFGLTEIRLSAASGDLTLLKAAIASGFRPVQVYIGENAEVYQTLSANPQLPEPTILEQEQQKRTIPRIHPTDPRLRSLALRSAEARLGLAEAARTHWGCLTGSSEWLAIGVSLVLFIASYDAERMNTFLSATYFQAMAVLSVHKNLSIEPKPARMISAPAPAKSPVEPQHLEFVHRTAGLNLQFGHGSLVFAALGTAFLLALVFWVFKKKMKGGGGPFLASKAKFSHRARYKDERYLEAPPHWEEAYKREPVYEEDQDNSPEALRAVASFE</sequence>
<keyword evidence="2" id="KW-0472">Membrane</keyword>
<proteinExistence type="predicted"/>
<keyword evidence="2" id="KW-1133">Transmembrane helix</keyword>
<comment type="caution">
    <text evidence="3">The sequence shown here is derived from an EMBL/GenBank/DDBJ whole genome shotgun (WGS) entry which is preliminary data.</text>
</comment>
<evidence type="ECO:0000313" key="3">
    <source>
        <dbReference type="EMBL" id="OEH79726.1"/>
    </source>
</evidence>
<evidence type="ECO:0000256" key="1">
    <source>
        <dbReference type="SAM" id="MobiDB-lite"/>
    </source>
</evidence>